<dbReference type="Gene3D" id="1.25.40.10">
    <property type="entry name" value="Tetratricopeptide repeat domain"/>
    <property type="match status" value="1"/>
</dbReference>
<dbReference type="Pfam" id="PF25301">
    <property type="entry name" value="CUT_C"/>
    <property type="match status" value="1"/>
</dbReference>
<keyword evidence="2" id="KW-0193">Cuticle</keyword>
<dbReference type="PANTHER" id="PTHR22907">
    <property type="entry name" value="GH04558P"/>
    <property type="match status" value="1"/>
</dbReference>
<sequence length="543" mass="60315">MMIPDQNEFYEQDIANMLANMEEAKNYSEQARQAYISRDYRKSAQYYHRCMLCVKAVVQLTSSGLREMARALDNQTKDGKSDNEQINIAATEKSFKQCQIGVSTSSRIRQDSTTRGQEIHTEAKELMTKCYNNLAACLLARESNTKDDFLRVLKEDPSNEKAIFRKGVALMRAQNWDKAIYQFEQCKDNEHGRQVAGIELPFDSCNVARTRSLNPKGVFVSTTVVISFHPQFVTKVDRAYRVQCFYMEADKTVSAQLEVSEITTQFQTQIVPMPVCKYEILEGGPTGQPIQFAIIGQQVYHKWTCDSETIDTFCAVVHSCTVDDGNGDTVQILNEEGCALDKFLLNNLEYPTDLTAGQEAHVYKYADRSQLFYQCQISITIKEPHSECARPKCAEPSGFNAVKVGAAAAGGGGAPIAPAAATPAPPPQAPAPSNPITGRRQPAAALAQLRLLRKRRSTPGEQILDVRTEFNALDISDKNPVLPAELRTRQPERYLMASVQEGICMSSFGFSMFIGLGGMMLAATVVVLTYAFRPHQVLSNTKA</sequence>
<evidence type="ECO:0000256" key="10">
    <source>
        <dbReference type="SAM" id="Phobius"/>
    </source>
</evidence>
<accession>A0A8T0A640</accession>
<dbReference type="InterPro" id="IPR011990">
    <property type="entry name" value="TPR-like_helical_dom_sf"/>
</dbReference>
<dbReference type="Proteomes" id="UP000605970">
    <property type="component" value="Unassembled WGS sequence"/>
</dbReference>
<dbReference type="AlphaFoldDB" id="A0A8T0A640"/>
<dbReference type="GO" id="GO:0005886">
    <property type="term" value="C:plasma membrane"/>
    <property type="evidence" value="ECO:0007669"/>
    <property type="project" value="UniProtKB-SubCell"/>
</dbReference>
<dbReference type="InterPro" id="IPR056953">
    <property type="entry name" value="CUT_N"/>
</dbReference>
<dbReference type="PROSITE" id="PS51034">
    <property type="entry name" value="ZP_2"/>
    <property type="match status" value="1"/>
</dbReference>
<evidence type="ECO:0000256" key="6">
    <source>
        <dbReference type="ARBA" id="ARBA00022989"/>
    </source>
</evidence>
<evidence type="ECO:0000313" key="12">
    <source>
        <dbReference type="EMBL" id="KAF7640363.1"/>
    </source>
</evidence>
<organism evidence="12 13">
    <name type="scientific">Meloidogyne graminicola</name>
    <dbReference type="NCBI Taxonomy" id="189291"/>
    <lineage>
        <taxon>Eukaryota</taxon>
        <taxon>Metazoa</taxon>
        <taxon>Ecdysozoa</taxon>
        <taxon>Nematoda</taxon>
        <taxon>Chromadorea</taxon>
        <taxon>Rhabditida</taxon>
        <taxon>Tylenchina</taxon>
        <taxon>Tylenchomorpha</taxon>
        <taxon>Tylenchoidea</taxon>
        <taxon>Meloidogynidae</taxon>
        <taxon>Meloidogyninae</taxon>
        <taxon>Meloidogyne</taxon>
    </lineage>
</organism>
<comment type="caution">
    <text evidence="12">The sequence shown here is derived from an EMBL/GenBank/DDBJ whole genome shotgun (WGS) entry which is preliminary data.</text>
</comment>
<dbReference type="PANTHER" id="PTHR22907:SF51">
    <property type="entry name" value="CUTICLIN-1"/>
    <property type="match status" value="1"/>
</dbReference>
<dbReference type="InterPro" id="IPR051962">
    <property type="entry name" value="Cuticlin"/>
</dbReference>
<keyword evidence="8" id="KW-0175">Coiled coil</keyword>
<reference evidence="12" key="1">
    <citation type="journal article" date="2020" name="Ecol. Evol.">
        <title>Genome structure and content of the rice root-knot nematode (Meloidogyne graminicola).</title>
        <authorList>
            <person name="Phan N.T."/>
            <person name="Danchin E.G.J."/>
            <person name="Klopp C."/>
            <person name="Perfus-Barbeoch L."/>
            <person name="Kozlowski D.K."/>
            <person name="Koutsovoulos G.D."/>
            <person name="Lopez-Roques C."/>
            <person name="Bouchez O."/>
            <person name="Zahm M."/>
            <person name="Besnard G."/>
            <person name="Bellafiore S."/>
        </authorList>
    </citation>
    <scope>NUCLEOTIDE SEQUENCE</scope>
    <source>
        <strain evidence="12">VN-18</strain>
    </source>
</reference>
<dbReference type="Pfam" id="PF25057">
    <property type="entry name" value="CUT_N"/>
    <property type="match status" value="1"/>
</dbReference>
<keyword evidence="6 10" id="KW-1133">Transmembrane helix</keyword>
<feature type="transmembrane region" description="Helical" evidence="10">
    <location>
        <begin position="508"/>
        <end position="532"/>
    </location>
</feature>
<dbReference type="InterPro" id="IPR057475">
    <property type="entry name" value="CUT_C"/>
</dbReference>
<dbReference type="SUPFAM" id="SSF48452">
    <property type="entry name" value="TPR-like"/>
    <property type="match status" value="1"/>
</dbReference>
<keyword evidence="4 10" id="KW-0812">Transmembrane</keyword>
<keyword evidence="13" id="KW-1185">Reference proteome</keyword>
<feature type="coiled-coil region" evidence="8">
    <location>
        <begin position="7"/>
        <end position="34"/>
    </location>
</feature>
<dbReference type="OrthoDB" id="6139674at2759"/>
<keyword evidence="5" id="KW-0732">Signal</keyword>
<dbReference type="InterPro" id="IPR001507">
    <property type="entry name" value="ZP_dom"/>
</dbReference>
<feature type="compositionally biased region" description="Pro residues" evidence="9">
    <location>
        <begin position="423"/>
        <end position="433"/>
    </location>
</feature>
<evidence type="ECO:0000256" key="2">
    <source>
        <dbReference type="ARBA" id="ARBA00022460"/>
    </source>
</evidence>
<protein>
    <submittedName>
        <fullName evidence="12">ZP domain-containing protein</fullName>
    </submittedName>
</protein>
<evidence type="ECO:0000256" key="3">
    <source>
        <dbReference type="ARBA" id="ARBA00022475"/>
    </source>
</evidence>
<keyword evidence="7 10" id="KW-0472">Membrane</keyword>
<evidence type="ECO:0000259" key="11">
    <source>
        <dbReference type="PROSITE" id="PS51034"/>
    </source>
</evidence>
<name>A0A8T0A640_9BILA</name>
<evidence type="ECO:0000256" key="9">
    <source>
        <dbReference type="SAM" id="MobiDB-lite"/>
    </source>
</evidence>
<dbReference type="EMBL" id="JABEBT010000001">
    <property type="protein sequence ID" value="KAF7640363.1"/>
    <property type="molecule type" value="Genomic_DNA"/>
</dbReference>
<evidence type="ECO:0000256" key="7">
    <source>
        <dbReference type="ARBA" id="ARBA00023136"/>
    </source>
</evidence>
<evidence type="ECO:0000256" key="1">
    <source>
        <dbReference type="ARBA" id="ARBA00004251"/>
    </source>
</evidence>
<dbReference type="GO" id="GO:0042302">
    <property type="term" value="F:structural constituent of cuticle"/>
    <property type="evidence" value="ECO:0007669"/>
    <property type="project" value="UniProtKB-KW"/>
</dbReference>
<evidence type="ECO:0000256" key="8">
    <source>
        <dbReference type="SAM" id="Coils"/>
    </source>
</evidence>
<keyword evidence="3" id="KW-1003">Cell membrane</keyword>
<evidence type="ECO:0000256" key="4">
    <source>
        <dbReference type="ARBA" id="ARBA00022692"/>
    </source>
</evidence>
<evidence type="ECO:0000256" key="5">
    <source>
        <dbReference type="ARBA" id="ARBA00022729"/>
    </source>
</evidence>
<gene>
    <name evidence="12" type="ORF">Mgra_00000183</name>
</gene>
<feature type="region of interest" description="Disordered" evidence="9">
    <location>
        <begin position="417"/>
        <end position="438"/>
    </location>
</feature>
<comment type="subcellular location">
    <subcellularLocation>
        <location evidence="1">Cell membrane</location>
        <topology evidence="1">Single-pass type I membrane protein</topology>
    </subcellularLocation>
</comment>
<evidence type="ECO:0000313" key="13">
    <source>
        <dbReference type="Proteomes" id="UP000605970"/>
    </source>
</evidence>
<proteinExistence type="predicted"/>
<dbReference type="SMART" id="SM00241">
    <property type="entry name" value="ZP"/>
    <property type="match status" value="1"/>
</dbReference>
<feature type="domain" description="ZP" evidence="11">
    <location>
        <begin position="143"/>
        <end position="400"/>
    </location>
</feature>